<organism evidence="2 3">
    <name type="scientific">Cytobacillus depressus</name>
    <dbReference type="NCBI Taxonomy" id="1602942"/>
    <lineage>
        <taxon>Bacteria</taxon>
        <taxon>Bacillati</taxon>
        <taxon>Bacillota</taxon>
        <taxon>Bacilli</taxon>
        <taxon>Bacillales</taxon>
        <taxon>Bacillaceae</taxon>
        <taxon>Cytobacillus</taxon>
    </lineage>
</organism>
<accession>A0A6L3V7N4</accession>
<protein>
    <submittedName>
        <fullName evidence="2">Uncharacterized protein</fullName>
    </submittedName>
</protein>
<sequence length="64" mass="7776">MDSFFYFNMYRNIIATFFQDSIWVIGFFYLLIKTFENDRLKHFSKYVVGIVLAILFIYSIRVSI</sequence>
<dbReference type="EMBL" id="WBOS01000003">
    <property type="protein sequence ID" value="KAB2336607.1"/>
    <property type="molecule type" value="Genomic_DNA"/>
</dbReference>
<evidence type="ECO:0000313" key="3">
    <source>
        <dbReference type="Proteomes" id="UP000481030"/>
    </source>
</evidence>
<feature type="transmembrane region" description="Helical" evidence="1">
    <location>
        <begin position="43"/>
        <end position="60"/>
    </location>
</feature>
<evidence type="ECO:0000313" key="2">
    <source>
        <dbReference type="EMBL" id="KAB2336607.1"/>
    </source>
</evidence>
<proteinExistence type="predicted"/>
<dbReference type="AlphaFoldDB" id="A0A6L3V7N4"/>
<keyword evidence="1" id="KW-0812">Transmembrane</keyword>
<evidence type="ECO:0000256" key="1">
    <source>
        <dbReference type="SAM" id="Phobius"/>
    </source>
</evidence>
<gene>
    <name evidence="2" type="ORF">F7731_09590</name>
</gene>
<keyword evidence="1" id="KW-0472">Membrane</keyword>
<feature type="transmembrane region" description="Helical" evidence="1">
    <location>
        <begin position="12"/>
        <end position="31"/>
    </location>
</feature>
<reference evidence="2 3" key="1">
    <citation type="journal article" date="2016" name="Antonie Van Leeuwenhoek">
        <title>Bacillus depressus sp. nov., isolated from soil of a sunflower field.</title>
        <authorList>
            <person name="Wei X."/>
            <person name="Xin D."/>
            <person name="Xin Y."/>
            <person name="Zhang H."/>
            <person name="Wang T."/>
            <person name="Zhang J."/>
        </authorList>
    </citation>
    <scope>NUCLEOTIDE SEQUENCE [LARGE SCALE GENOMIC DNA]</scope>
    <source>
        <strain evidence="2 3">BZ1</strain>
    </source>
</reference>
<name>A0A6L3V7N4_9BACI</name>
<comment type="caution">
    <text evidence="2">The sequence shown here is derived from an EMBL/GenBank/DDBJ whole genome shotgun (WGS) entry which is preliminary data.</text>
</comment>
<keyword evidence="1" id="KW-1133">Transmembrane helix</keyword>
<dbReference type="OrthoDB" id="2919787at2"/>
<keyword evidence="3" id="KW-1185">Reference proteome</keyword>
<dbReference type="Proteomes" id="UP000481030">
    <property type="component" value="Unassembled WGS sequence"/>
</dbReference>